<keyword evidence="7" id="KW-0779">Telomere</keyword>
<evidence type="ECO:0000313" key="13">
    <source>
        <dbReference type="EMBL" id="EFR01971.1"/>
    </source>
</evidence>
<evidence type="ECO:0000256" key="8">
    <source>
        <dbReference type="ARBA" id="ARBA00030980"/>
    </source>
</evidence>
<dbReference type="Gene3D" id="1.10.510.10">
    <property type="entry name" value="Transferase(Phosphotransferase) domain 1"/>
    <property type="match status" value="1"/>
</dbReference>
<dbReference type="OMA" id="DSEDWNH"/>
<evidence type="ECO:0000256" key="9">
    <source>
        <dbReference type="ARBA" id="ARBA00033194"/>
    </source>
</evidence>
<dbReference type="InterPro" id="IPR011009">
    <property type="entry name" value="Kinase-like_dom_sf"/>
</dbReference>
<evidence type="ECO:0000256" key="10">
    <source>
        <dbReference type="ARBA" id="ARBA00047899"/>
    </source>
</evidence>
<proteinExistence type="predicted"/>
<gene>
    <name evidence="13" type="ORF">MGYG_04973</name>
</gene>
<dbReference type="InterPro" id="IPR040976">
    <property type="entry name" value="Pkinase_fungal"/>
</dbReference>
<dbReference type="InterPro" id="IPR000719">
    <property type="entry name" value="Prot_kinase_dom"/>
</dbReference>
<dbReference type="EMBL" id="DS989825">
    <property type="protein sequence ID" value="EFR01971.1"/>
    <property type="molecule type" value="Genomic_DNA"/>
</dbReference>
<keyword evidence="7" id="KW-0158">Chromosome</keyword>
<dbReference type="GO" id="GO:0004674">
    <property type="term" value="F:protein serine/threonine kinase activity"/>
    <property type="evidence" value="ECO:0007669"/>
    <property type="project" value="UniProtKB-EC"/>
</dbReference>
<evidence type="ECO:0000256" key="4">
    <source>
        <dbReference type="ARBA" id="ARBA00012513"/>
    </source>
</evidence>
<keyword evidence="13" id="KW-0808">Transferase</keyword>
<evidence type="ECO:0000256" key="7">
    <source>
        <dbReference type="ARBA" id="ARBA00022895"/>
    </source>
</evidence>
<comment type="subcellular location">
    <subcellularLocation>
        <location evidence="2">Chromosome</location>
        <location evidence="2">Telomere</location>
    </subcellularLocation>
</comment>
<dbReference type="PANTHER" id="PTHR38248">
    <property type="entry name" value="FUNK1 6"/>
    <property type="match status" value="1"/>
</dbReference>
<dbReference type="OrthoDB" id="5584477at2759"/>
<dbReference type="Pfam" id="PF17667">
    <property type="entry name" value="Pkinase_fungal"/>
    <property type="match status" value="1"/>
</dbReference>
<comment type="function">
    <text evidence="1">Component of the EKC/KEOPS complex that is required for the formation of a threonylcarbamoyl group on adenosine at position 37 (t(6)A37) in tRNAs that read codons beginning with adenine. The complex is probably involved in the transfer of the threonylcarbamoyl moiety of threonylcarbamoyl-AMP (TC-AMP) to the N6 group of A37. BUD32 has ATPase activity in the context of the EKC/KEOPS complex and likely plays a supporting role to the catalytic subunit KAE1. The EKC/KEOPS complex also promotes both telomere uncapping and telomere elongation. The complex is required for efficient recruitment of transcriptional coactivators.</text>
</comment>
<dbReference type="AlphaFoldDB" id="E4UXS6"/>
<dbReference type="InterPro" id="IPR008266">
    <property type="entry name" value="Tyr_kinase_AS"/>
</dbReference>
<evidence type="ECO:0000313" key="14">
    <source>
        <dbReference type="Proteomes" id="UP000002669"/>
    </source>
</evidence>
<evidence type="ECO:0000256" key="3">
    <source>
        <dbReference type="ARBA" id="ARBA00011534"/>
    </source>
</evidence>
<dbReference type="Proteomes" id="UP000002669">
    <property type="component" value="Unassembled WGS sequence"/>
</dbReference>
<evidence type="ECO:0000259" key="12">
    <source>
        <dbReference type="PROSITE" id="PS50011"/>
    </source>
</evidence>
<organism evidence="14">
    <name type="scientific">Arthroderma gypseum (strain ATCC MYA-4604 / CBS 118893)</name>
    <name type="common">Microsporum gypseum</name>
    <dbReference type="NCBI Taxonomy" id="535722"/>
    <lineage>
        <taxon>Eukaryota</taxon>
        <taxon>Fungi</taxon>
        <taxon>Dikarya</taxon>
        <taxon>Ascomycota</taxon>
        <taxon>Pezizomycotina</taxon>
        <taxon>Eurotiomycetes</taxon>
        <taxon>Eurotiomycetidae</taxon>
        <taxon>Onygenales</taxon>
        <taxon>Arthrodermataceae</taxon>
        <taxon>Nannizzia</taxon>
    </lineage>
</organism>
<dbReference type="GeneID" id="10027651"/>
<dbReference type="SUPFAM" id="SSF56112">
    <property type="entry name" value="Protein kinase-like (PK-like)"/>
    <property type="match status" value="1"/>
</dbReference>
<accession>E4UXS6</accession>
<comment type="catalytic activity">
    <reaction evidence="10">
        <text>L-threonyl-[protein] + ATP = O-phospho-L-threonyl-[protein] + ADP + H(+)</text>
        <dbReference type="Rhea" id="RHEA:46608"/>
        <dbReference type="Rhea" id="RHEA-COMP:11060"/>
        <dbReference type="Rhea" id="RHEA-COMP:11605"/>
        <dbReference type="ChEBI" id="CHEBI:15378"/>
        <dbReference type="ChEBI" id="CHEBI:30013"/>
        <dbReference type="ChEBI" id="CHEBI:30616"/>
        <dbReference type="ChEBI" id="CHEBI:61977"/>
        <dbReference type="ChEBI" id="CHEBI:456216"/>
        <dbReference type="EC" id="2.7.11.1"/>
    </reaction>
</comment>
<dbReference type="EC" id="2.7.11.1" evidence="4"/>
<reference evidence="14" key="1">
    <citation type="journal article" date="2012" name="MBio">
        <title>Comparative genome analysis of Trichophyton rubrum and related dermatophytes reveals candidate genes involved in infection.</title>
        <authorList>
            <person name="Martinez D.A."/>
            <person name="Oliver B.G."/>
            <person name="Graeser Y."/>
            <person name="Goldberg J.M."/>
            <person name="Li W."/>
            <person name="Martinez-Rossi N.M."/>
            <person name="Monod M."/>
            <person name="Shelest E."/>
            <person name="Barton R.C."/>
            <person name="Birch E."/>
            <person name="Brakhage A.A."/>
            <person name="Chen Z."/>
            <person name="Gurr S.J."/>
            <person name="Heiman D."/>
            <person name="Heitman J."/>
            <person name="Kosti I."/>
            <person name="Rossi A."/>
            <person name="Saif S."/>
            <person name="Samalova M."/>
            <person name="Saunders C.W."/>
            <person name="Shea T."/>
            <person name="Summerbell R.C."/>
            <person name="Xu J."/>
            <person name="Young S."/>
            <person name="Zeng Q."/>
            <person name="Birren B.W."/>
            <person name="Cuomo C.A."/>
            <person name="White T.C."/>
        </authorList>
    </citation>
    <scope>NUCLEOTIDE SEQUENCE [LARGE SCALE GENOMIC DNA]</scope>
    <source>
        <strain evidence="14">ATCC MYA-4604 / CBS 118893</strain>
    </source>
</reference>
<sequence>MLMATRPAADAEKVYDSDNAASDSLNLYRGAITKLVSALLATDAASNLSSQINDQTVDLDLASLYTQLRKGKGSFNYSPYRALVRLVVQKAPWRSTLSSRRGNEQTRKLVEERIFGEIKSCTHKDVGGFDAKYFRNTSWEEKFIDIYKKIRKQDDTGLSDFPDPPIQDDVLDWWFRLQDTFLMETRGIYYSTEGKKSIKDSDADRQVDVLMRVRTGENAVPTHSWKDIRVVGELKQSNYDKKGTLLQIERSDSFDICDEPERFFCAIIGYTLMSDDELGLDTFTTLHNDGTRTVSVEDLDTGEKEPLRLESMPLSVQLAVVCRGTCCYRTKKYAASKSQDAVKFSWTSARRQPEVNLLRLARQREVEGVARVIRYRSITSIAELREGLEYLRNTTKHVVLFPTSATAPAVQIVHEAPGLKHRQRFIFRLRLLEEEKALYSICSQISQTFKVEQPSQSLWRRLRKPVFTPHGDGPFENRVLRCLVISPAGKAIHQFDSLEELLLALRDAIKAHHSLYIKEKILHRDISENNIIITDPSITNGYSGMLIDLDLAKELDSGRTGARHQTGTMEFMAIEVLRNIDHTYRHDLESFFYVLIWQCARSSWKRLGSLKDMPKESLLRKWYTGSFEDIANAKAGRMGAKGFEYLLLEFPPELEDVKPLCRELRQILFRFHQGDILTGTPVRSETLYDPIINAFNEAIQDLE</sequence>
<dbReference type="RefSeq" id="XP_003172382.1">
    <property type="nucleotide sequence ID" value="XM_003172334.1"/>
</dbReference>
<dbReference type="PANTHER" id="PTHR38248:SF2">
    <property type="entry name" value="FUNK1 11"/>
    <property type="match status" value="1"/>
</dbReference>
<protein>
    <recommendedName>
        <fullName evidence="6">EKC/KEOPS complex subunit BUD32</fullName>
        <ecNumber evidence="4">2.7.11.1</ecNumber>
    </recommendedName>
    <alternativeName>
        <fullName evidence="8 9">Atypical Serine/threonine protein kinase BUD32</fullName>
    </alternativeName>
    <alternativeName>
        <fullName evidence="5">EKC/KEOPS complex subunit bud32</fullName>
    </alternativeName>
</protein>
<keyword evidence="14" id="KW-1185">Reference proteome</keyword>
<name>E4UXS6_ARTGP</name>
<evidence type="ECO:0000256" key="5">
    <source>
        <dbReference type="ARBA" id="ARBA00013948"/>
    </source>
</evidence>
<dbReference type="eggNOG" id="ENOG502S5WB">
    <property type="taxonomic scope" value="Eukaryota"/>
</dbReference>
<dbReference type="VEuPathDB" id="FungiDB:MGYG_04973"/>
<dbReference type="PROSITE" id="PS00109">
    <property type="entry name" value="PROTEIN_KINASE_TYR"/>
    <property type="match status" value="1"/>
</dbReference>
<dbReference type="GO" id="GO:0000781">
    <property type="term" value="C:chromosome, telomeric region"/>
    <property type="evidence" value="ECO:0007669"/>
    <property type="project" value="UniProtKB-SubCell"/>
</dbReference>
<keyword evidence="13" id="KW-0418">Kinase</keyword>
<feature type="domain" description="Protein kinase" evidence="12">
    <location>
        <begin position="375"/>
        <end position="703"/>
    </location>
</feature>
<evidence type="ECO:0000256" key="2">
    <source>
        <dbReference type="ARBA" id="ARBA00004574"/>
    </source>
</evidence>
<comment type="catalytic activity">
    <reaction evidence="11">
        <text>L-seryl-[protein] + ATP = O-phospho-L-seryl-[protein] + ADP + H(+)</text>
        <dbReference type="Rhea" id="RHEA:17989"/>
        <dbReference type="Rhea" id="RHEA-COMP:9863"/>
        <dbReference type="Rhea" id="RHEA-COMP:11604"/>
        <dbReference type="ChEBI" id="CHEBI:15378"/>
        <dbReference type="ChEBI" id="CHEBI:29999"/>
        <dbReference type="ChEBI" id="CHEBI:30616"/>
        <dbReference type="ChEBI" id="CHEBI:83421"/>
        <dbReference type="ChEBI" id="CHEBI:456216"/>
        <dbReference type="EC" id="2.7.11.1"/>
    </reaction>
</comment>
<dbReference type="HOGENOM" id="CLU_005513_3_0_1"/>
<dbReference type="PROSITE" id="PS50011">
    <property type="entry name" value="PROTEIN_KINASE_DOM"/>
    <property type="match status" value="1"/>
</dbReference>
<evidence type="ECO:0000256" key="6">
    <source>
        <dbReference type="ARBA" id="ARBA00019973"/>
    </source>
</evidence>
<evidence type="ECO:0000256" key="1">
    <source>
        <dbReference type="ARBA" id="ARBA00003747"/>
    </source>
</evidence>
<dbReference type="InParanoid" id="E4UXS6"/>
<dbReference type="GO" id="GO:0005524">
    <property type="term" value="F:ATP binding"/>
    <property type="evidence" value="ECO:0007669"/>
    <property type="project" value="InterPro"/>
</dbReference>
<comment type="subunit">
    <text evidence="3">Component of the EKC/KEOPS complex composed of at least BUD32, CGI121, GON7, KAE1 and PCC1; the whole complex dimerizes.</text>
</comment>
<evidence type="ECO:0000256" key="11">
    <source>
        <dbReference type="ARBA" id="ARBA00048679"/>
    </source>
</evidence>